<accession>B6E476</accession>
<name>B6E476_TAEMU</name>
<evidence type="ECO:0000313" key="2">
    <source>
        <dbReference type="EMBL" id="ACI42327.1"/>
    </source>
</evidence>
<reference evidence="2" key="1">
    <citation type="submission" date="2008-09" db="EMBL/GenBank/DDBJ databases">
        <title>Genetic variaton of Taeniidae 8 kDa glycoprotein.</title>
        <authorList>
            <person name="Jia W."/>
            <person name="Liu H."/>
            <person name="Yan H."/>
            <person name="Guo A."/>
            <person name="Zhang S."/>
            <person name="Fu B."/>
            <person name="Cai X."/>
        </authorList>
    </citation>
    <scope>NUCLEOTIDE SEQUENCE</scope>
    <source>
        <strain evidence="2">Tm8kDa-5</strain>
    </source>
</reference>
<evidence type="ECO:0000256" key="1">
    <source>
        <dbReference type="SAM" id="SignalP"/>
    </source>
</evidence>
<sequence>MRAYIVLLALTVCVVAVPAGKNKSKDVANGTKKWIEFFHRFFYHDPVGKQIAQLAKDWTAAAPEVRRKVRALLAESCRVPKNQTA</sequence>
<dbReference type="InterPro" id="IPR008860">
    <property type="entry name" value="Taeniidae_ag"/>
</dbReference>
<feature type="chain" id="PRO_5002842136" evidence="1">
    <location>
        <begin position="17"/>
        <end position="85"/>
    </location>
</feature>
<feature type="signal peptide" evidence="1">
    <location>
        <begin position="1"/>
        <end position="16"/>
    </location>
</feature>
<dbReference type="EMBL" id="FJ205503">
    <property type="protein sequence ID" value="ACI42327.1"/>
    <property type="molecule type" value="Genomic_DNA"/>
</dbReference>
<proteinExistence type="predicted"/>
<protein>
    <submittedName>
        <fullName evidence="2">8 kDa glycoprotein</fullName>
    </submittedName>
</protein>
<organism evidence="2">
    <name type="scientific">Taenia multiceps</name>
    <name type="common">Coenurus tapeworm</name>
    <name type="synonym">Multiceps multiceps</name>
    <dbReference type="NCBI Taxonomy" id="94034"/>
    <lineage>
        <taxon>Eukaryota</taxon>
        <taxon>Metazoa</taxon>
        <taxon>Spiralia</taxon>
        <taxon>Lophotrochozoa</taxon>
        <taxon>Platyhelminthes</taxon>
        <taxon>Cestoda</taxon>
        <taxon>Eucestoda</taxon>
        <taxon>Cyclophyllidea</taxon>
        <taxon>Taeniidae</taxon>
        <taxon>Taenia</taxon>
    </lineage>
</organism>
<dbReference type="AlphaFoldDB" id="B6E476"/>
<dbReference type="Pfam" id="PF05596">
    <property type="entry name" value="Taeniidae_ag"/>
    <property type="match status" value="1"/>
</dbReference>
<keyword evidence="1" id="KW-0732">Signal</keyword>